<evidence type="ECO:0000256" key="3">
    <source>
        <dbReference type="ARBA" id="ARBA00023125"/>
    </source>
</evidence>
<reference evidence="7" key="1">
    <citation type="journal article" date="2019" name="Int. J. Syst. Evol. Microbiol.">
        <title>The Global Catalogue of Microorganisms (GCM) 10K type strain sequencing project: providing services to taxonomists for standard genome sequencing and annotation.</title>
        <authorList>
            <consortium name="The Broad Institute Genomics Platform"/>
            <consortium name="The Broad Institute Genome Sequencing Center for Infectious Disease"/>
            <person name="Wu L."/>
            <person name="Ma J."/>
        </authorList>
    </citation>
    <scope>NUCLEOTIDE SEQUENCE [LARGE SCALE GENOMIC DNA]</scope>
    <source>
        <strain evidence="7">CCM 8979</strain>
    </source>
</reference>
<evidence type="ECO:0000259" key="5">
    <source>
        <dbReference type="PROSITE" id="PS50937"/>
    </source>
</evidence>
<dbReference type="Gene3D" id="1.10.1660.10">
    <property type="match status" value="1"/>
</dbReference>
<keyword evidence="3" id="KW-0238">DNA-binding</keyword>
<feature type="domain" description="HTH merR-type" evidence="5">
    <location>
        <begin position="1"/>
        <end position="68"/>
    </location>
</feature>
<protein>
    <submittedName>
        <fullName evidence="6">MerR family transcriptional regulator</fullName>
    </submittedName>
</protein>
<dbReference type="Pfam" id="PF13411">
    <property type="entry name" value="MerR_1"/>
    <property type="match status" value="1"/>
</dbReference>
<dbReference type="InterPro" id="IPR009061">
    <property type="entry name" value="DNA-bd_dom_put_sf"/>
</dbReference>
<keyword evidence="2" id="KW-0805">Transcription regulation</keyword>
<dbReference type="Proteomes" id="UP001597189">
    <property type="component" value="Unassembled WGS sequence"/>
</dbReference>
<dbReference type="PANTHER" id="PTHR30204:SF69">
    <property type="entry name" value="MERR-FAMILY TRANSCRIPTIONAL REGULATOR"/>
    <property type="match status" value="1"/>
</dbReference>
<keyword evidence="7" id="KW-1185">Reference proteome</keyword>
<name>A0ABW4D4J0_9LACO</name>
<sequence>MNIKEFAEKVDCHPDTLRFYEKMGILVPGRTDGNYRQYTVEDLTTYRIIHSLKRAGLPLDEIQDILHLRSANVCATCCADTLRFITGKHAQFIDNQHFYAELAVLTDQMAEALTTSTLSKSELDTMIEEIGELDDQVV</sequence>
<keyword evidence="4" id="KW-0804">Transcription</keyword>
<dbReference type="InterPro" id="IPR047057">
    <property type="entry name" value="MerR_fam"/>
</dbReference>
<dbReference type="CDD" id="cd00592">
    <property type="entry name" value="HTH_MerR-like"/>
    <property type="match status" value="1"/>
</dbReference>
<organism evidence="6 7">
    <name type="scientific">Levilactobacillus lanxiensis</name>
    <dbReference type="NCBI Taxonomy" id="2799568"/>
    <lineage>
        <taxon>Bacteria</taxon>
        <taxon>Bacillati</taxon>
        <taxon>Bacillota</taxon>
        <taxon>Bacilli</taxon>
        <taxon>Lactobacillales</taxon>
        <taxon>Lactobacillaceae</taxon>
        <taxon>Levilactobacillus</taxon>
    </lineage>
</organism>
<evidence type="ECO:0000313" key="6">
    <source>
        <dbReference type="EMBL" id="MFD1456491.1"/>
    </source>
</evidence>
<dbReference type="RefSeq" id="WP_203646788.1">
    <property type="nucleotide sequence ID" value="NZ_BOLN01000011.1"/>
</dbReference>
<comment type="caution">
    <text evidence="6">The sequence shown here is derived from an EMBL/GenBank/DDBJ whole genome shotgun (WGS) entry which is preliminary data.</text>
</comment>
<keyword evidence="1" id="KW-0678">Repressor</keyword>
<dbReference type="EMBL" id="JBHTOD010000011">
    <property type="protein sequence ID" value="MFD1456491.1"/>
    <property type="molecule type" value="Genomic_DNA"/>
</dbReference>
<dbReference type="SUPFAM" id="SSF46955">
    <property type="entry name" value="Putative DNA-binding domain"/>
    <property type="match status" value="1"/>
</dbReference>
<evidence type="ECO:0000256" key="4">
    <source>
        <dbReference type="ARBA" id="ARBA00023163"/>
    </source>
</evidence>
<dbReference type="PROSITE" id="PS50937">
    <property type="entry name" value="HTH_MERR_2"/>
    <property type="match status" value="1"/>
</dbReference>
<evidence type="ECO:0000256" key="1">
    <source>
        <dbReference type="ARBA" id="ARBA00022491"/>
    </source>
</evidence>
<dbReference type="InterPro" id="IPR000551">
    <property type="entry name" value="MerR-type_HTH_dom"/>
</dbReference>
<evidence type="ECO:0000313" key="7">
    <source>
        <dbReference type="Proteomes" id="UP001597189"/>
    </source>
</evidence>
<proteinExistence type="predicted"/>
<dbReference type="SMART" id="SM00422">
    <property type="entry name" value="HTH_MERR"/>
    <property type="match status" value="1"/>
</dbReference>
<dbReference type="PANTHER" id="PTHR30204">
    <property type="entry name" value="REDOX-CYCLING DRUG-SENSING TRANSCRIPTIONAL ACTIVATOR SOXR"/>
    <property type="match status" value="1"/>
</dbReference>
<gene>
    <name evidence="6" type="ORF">ACFQ44_12560</name>
</gene>
<evidence type="ECO:0000256" key="2">
    <source>
        <dbReference type="ARBA" id="ARBA00023015"/>
    </source>
</evidence>
<accession>A0ABW4D4J0</accession>